<gene>
    <name evidence="1" type="ORF">HII30_07915</name>
</gene>
<protein>
    <submittedName>
        <fullName evidence="1">Uncharacterized protein</fullName>
    </submittedName>
</protein>
<name>A0A848M429_PAELE</name>
<dbReference type="EMBL" id="JABBPN010000005">
    <property type="protein sequence ID" value="NMO95697.1"/>
    <property type="molecule type" value="Genomic_DNA"/>
</dbReference>
<reference evidence="1 2" key="1">
    <citation type="submission" date="2020-04" db="EMBL/GenBank/DDBJ databases">
        <title>Paenibacillus algicola sp. nov., a novel marine bacterium producing alginate lyase.</title>
        <authorList>
            <person name="Huang H."/>
        </authorList>
    </citation>
    <scope>NUCLEOTIDE SEQUENCE [LARGE SCALE GENOMIC DNA]</scope>
    <source>
        <strain evidence="1 2">L7-75</strain>
    </source>
</reference>
<dbReference type="Proteomes" id="UP000565468">
    <property type="component" value="Unassembled WGS sequence"/>
</dbReference>
<proteinExistence type="predicted"/>
<evidence type="ECO:0000313" key="2">
    <source>
        <dbReference type="Proteomes" id="UP000565468"/>
    </source>
</evidence>
<sequence length="124" mass="14505">MDVSVLIKEQPWLTVRLQLAAIGKLHMSGRFHEVAPLELSTEKLSFLCDWEIPEAHSVKLNYELDDTCDRLLMQGKMLSRKPWGSRMLYTVRLEASEEQKLRITGILNRMMSCYATDRRLKCYQ</sequence>
<organism evidence="1 2">
    <name type="scientific">Paenibacillus lemnae</name>
    <dbReference type="NCBI Taxonomy" id="1330551"/>
    <lineage>
        <taxon>Bacteria</taxon>
        <taxon>Bacillati</taxon>
        <taxon>Bacillota</taxon>
        <taxon>Bacilli</taxon>
        <taxon>Bacillales</taxon>
        <taxon>Paenibacillaceae</taxon>
        <taxon>Paenibacillus</taxon>
    </lineage>
</organism>
<comment type="caution">
    <text evidence="1">The sequence shown here is derived from an EMBL/GenBank/DDBJ whole genome shotgun (WGS) entry which is preliminary data.</text>
</comment>
<keyword evidence="2" id="KW-1185">Reference proteome</keyword>
<dbReference type="AlphaFoldDB" id="A0A848M429"/>
<dbReference type="RefSeq" id="WP_169504472.1">
    <property type="nucleotide sequence ID" value="NZ_JABBPN010000005.1"/>
</dbReference>
<accession>A0A848M429</accession>
<evidence type="ECO:0000313" key="1">
    <source>
        <dbReference type="EMBL" id="NMO95697.1"/>
    </source>
</evidence>